<dbReference type="InterPro" id="IPR023346">
    <property type="entry name" value="Lysozyme-like_dom_sf"/>
</dbReference>
<evidence type="ECO:0000259" key="1">
    <source>
        <dbReference type="Pfam" id="PF05838"/>
    </source>
</evidence>
<dbReference type="EMBL" id="FYEK01000031">
    <property type="protein sequence ID" value="SNB67482.1"/>
    <property type="molecule type" value="Genomic_DNA"/>
</dbReference>
<dbReference type="CDD" id="cd13926">
    <property type="entry name" value="N-acetylmuramidase_GH108"/>
    <property type="match status" value="1"/>
</dbReference>
<name>A0A212R5Z0_9CHLR</name>
<dbReference type="Pfam" id="PF05838">
    <property type="entry name" value="Glyco_hydro_108"/>
    <property type="match status" value="1"/>
</dbReference>
<feature type="domain" description="TtsA-like Glycoside hydrolase family 108" evidence="1">
    <location>
        <begin position="121"/>
        <end position="206"/>
    </location>
</feature>
<accession>A0A212R5Z0</accession>
<evidence type="ECO:0000313" key="4">
    <source>
        <dbReference type="Proteomes" id="UP000197025"/>
    </source>
</evidence>
<organism evidence="3 4">
    <name type="scientific">Thermoflexus hugenholtzii JAD2</name>
    <dbReference type="NCBI Taxonomy" id="877466"/>
    <lineage>
        <taxon>Bacteria</taxon>
        <taxon>Bacillati</taxon>
        <taxon>Chloroflexota</taxon>
        <taxon>Thermoflexia</taxon>
        <taxon>Thermoflexales</taxon>
        <taxon>Thermoflexaceae</taxon>
        <taxon>Thermoflexus</taxon>
    </lineage>
</organism>
<dbReference type="RefSeq" id="WP_088571507.1">
    <property type="nucleotide sequence ID" value="NZ_FYEK01000031.1"/>
</dbReference>
<feature type="domain" description="Peptidoglycan binding" evidence="2">
    <location>
        <begin position="219"/>
        <end position="261"/>
    </location>
</feature>
<keyword evidence="4" id="KW-1185">Reference proteome</keyword>
<dbReference type="SUPFAM" id="SSF53955">
    <property type="entry name" value="Lysozyme-like"/>
    <property type="match status" value="1"/>
</dbReference>
<dbReference type="Pfam" id="PF09374">
    <property type="entry name" value="PG_binding_3"/>
    <property type="match status" value="1"/>
</dbReference>
<dbReference type="Proteomes" id="UP000197025">
    <property type="component" value="Unassembled WGS sequence"/>
</dbReference>
<proteinExistence type="predicted"/>
<dbReference type="InterPro" id="IPR018537">
    <property type="entry name" value="Peptidoglycan-bd_3"/>
</dbReference>
<evidence type="ECO:0000259" key="2">
    <source>
        <dbReference type="Pfam" id="PF09374"/>
    </source>
</evidence>
<dbReference type="OrthoDB" id="9815229at2"/>
<dbReference type="InParanoid" id="A0A212R5Z0"/>
<dbReference type="Gene3D" id="1.20.141.10">
    <property type="entry name" value="Chitosanase, subunit A, domain 1"/>
    <property type="match status" value="1"/>
</dbReference>
<dbReference type="AlphaFoldDB" id="A0A212R5Z0"/>
<evidence type="ECO:0000313" key="3">
    <source>
        <dbReference type="EMBL" id="SNB67482.1"/>
    </source>
</evidence>
<gene>
    <name evidence="3" type="ORF">SAMN02746019_00013300</name>
</gene>
<reference evidence="4" key="1">
    <citation type="submission" date="2017-06" db="EMBL/GenBank/DDBJ databases">
        <authorList>
            <person name="Varghese N."/>
            <person name="Submissions S."/>
        </authorList>
    </citation>
    <scope>NUCLEOTIDE SEQUENCE [LARGE SCALE GENOMIC DNA]</scope>
    <source>
        <strain evidence="4">JAD2</strain>
    </source>
</reference>
<dbReference type="InterPro" id="IPR008565">
    <property type="entry name" value="TtsA-like_GH18_dom"/>
</dbReference>
<sequence>MEKGLQIDLEGIREVIRQLRAWAPVWEETFRRAQRVGIALVRTVRAVPGRRFEEETEGPKGRLSQAAERVRILADTMEQALLHLEAAFLQAAQMVERAGESVGEGALPTAALSASFEEAYAFVRRWEGGYVHDPDDPGGATNMGITQGTYDAWRREKGLPPQDVRALTPEEARAIYLERYWASSGAATIPSPALAMIHFDTAVNMGVGRAREFLQRIQEGGRSSPREMVEAYLDLRLNRYLEIADQYPSQRKFLAGWLNRLRDLAEAATGEPEFAASFERKVEQALEARAAEDPAYATILERFRRMWRR</sequence>
<protein>
    <submittedName>
        <fullName evidence="3">Putative secretion activating protein</fullName>
    </submittedName>
</protein>